<dbReference type="GO" id="GO:0004497">
    <property type="term" value="F:monooxygenase activity"/>
    <property type="evidence" value="ECO:0007669"/>
    <property type="project" value="UniProtKB-KW"/>
</dbReference>
<sequence>MVLEFQSPSLEWGITSIITFFFVVLTWKKVLSKNSPNLPPGPPKLPLIGNIHQLTGGLPHHRMRDLSTKYGPVMLLQLGELTNVIISSREAAEKVLKTHDVVFAQRPQMIVAKSVTYDYTDITFSPYGDYWRQLRKITMMELLGVKRVLSFRSIREEETEKLVGLISSTKPGSAINFSKMITSSTYCITSRAACGKIWDGENVFISSLEKIMYEVGEGISIADAYPSMKWLRLFSGIRIRVDRLQKNIDKIFESIIKEHREARKGGKKEQDQIDLVDVLLNLQESGTLDIPLTDTTIKAVIMDMFVAGVDTSAATTEWAMSELMKNPEVMKKAQAEIRQKFGEKGRIEEADLQELEYMKLVVKETFRLHPSVPLLVPRECRESCVINGYDIPVKTKIMVNAWAMGRDPKYWGEDAEKFKPERFEGSRVDYKGHNFEYLPFGSGRRSCPGMVFGVANVEIAIAKLLFHFDWELVDGTKPEDVDMTEKMGGTTRRKSDLCLIPTPRLPTNPIHS</sequence>
<dbReference type="Pfam" id="PF00067">
    <property type="entry name" value="p450"/>
    <property type="match status" value="1"/>
</dbReference>
<dbReference type="Gene3D" id="1.10.630.10">
    <property type="entry name" value="Cytochrome P450"/>
    <property type="match status" value="1"/>
</dbReference>
<evidence type="ECO:0000256" key="5">
    <source>
        <dbReference type="ARBA" id="ARBA00023002"/>
    </source>
</evidence>
<dbReference type="EMBL" id="MZ485354">
    <property type="protein sequence ID" value="UXF47969.1"/>
    <property type="molecule type" value="mRNA"/>
</dbReference>
<evidence type="ECO:0000256" key="7">
    <source>
        <dbReference type="ARBA" id="ARBA00023033"/>
    </source>
</evidence>
<evidence type="ECO:0000256" key="8">
    <source>
        <dbReference type="PIRSR" id="PIRSR602401-1"/>
    </source>
</evidence>
<name>A0A977LGW9_9ROSI</name>
<dbReference type="PRINTS" id="PR00385">
    <property type="entry name" value="P450"/>
</dbReference>
<keyword evidence="3 8" id="KW-0349">Heme</keyword>
<keyword evidence="7 9" id="KW-0503">Monooxygenase</keyword>
<dbReference type="PANTHER" id="PTHR47955">
    <property type="entry name" value="CYTOCHROME P450 FAMILY 71 PROTEIN"/>
    <property type="match status" value="1"/>
</dbReference>
<dbReference type="CDD" id="cd11072">
    <property type="entry name" value="CYP71-like"/>
    <property type="match status" value="1"/>
</dbReference>
<evidence type="ECO:0000256" key="4">
    <source>
        <dbReference type="ARBA" id="ARBA00022723"/>
    </source>
</evidence>
<keyword evidence="4 8" id="KW-0479">Metal-binding</keyword>
<dbReference type="GO" id="GO:0020037">
    <property type="term" value="F:heme binding"/>
    <property type="evidence" value="ECO:0007669"/>
    <property type="project" value="InterPro"/>
</dbReference>
<comment type="cofactor">
    <cofactor evidence="1 8">
        <name>heme</name>
        <dbReference type="ChEBI" id="CHEBI:30413"/>
    </cofactor>
</comment>
<dbReference type="PROSITE" id="PS00086">
    <property type="entry name" value="CYTOCHROME_P450"/>
    <property type="match status" value="1"/>
</dbReference>
<reference evidence="10" key="1">
    <citation type="submission" date="2021-06" db="EMBL/GenBank/DDBJ databases">
        <authorList>
            <person name="Bhat W.W."/>
            <person name="Johnson S."/>
            <person name="Hamberger B."/>
            <person name="Lau K."/>
            <person name="Buell R."/>
            <person name="Matsumoto S."/>
        </authorList>
    </citation>
    <scope>NUCLEOTIDE SEQUENCE</scope>
</reference>
<protein>
    <submittedName>
        <fullName evidence="10">Cytochrome P450 CYP71-1a</fullName>
    </submittedName>
</protein>
<comment type="similarity">
    <text evidence="2 9">Belongs to the cytochrome P450 family.</text>
</comment>
<organism evidence="10">
    <name type="scientific">Euphorbia poissonii</name>
    <dbReference type="NCBI Taxonomy" id="212962"/>
    <lineage>
        <taxon>Eukaryota</taxon>
        <taxon>Viridiplantae</taxon>
        <taxon>Streptophyta</taxon>
        <taxon>Embryophyta</taxon>
        <taxon>Tracheophyta</taxon>
        <taxon>Spermatophyta</taxon>
        <taxon>Magnoliopsida</taxon>
        <taxon>eudicotyledons</taxon>
        <taxon>Gunneridae</taxon>
        <taxon>Pentapetalae</taxon>
        <taxon>rosids</taxon>
        <taxon>fabids</taxon>
        <taxon>Malpighiales</taxon>
        <taxon>Euphorbiaceae</taxon>
        <taxon>Euphorbioideae</taxon>
        <taxon>Euphorbieae</taxon>
        <taxon>Euphorbia</taxon>
        <taxon>Euphorbia subgen. Euphorbia</taxon>
        <taxon>Euphorbia sect. Euphorbia</taxon>
    </lineage>
</organism>
<dbReference type="FunFam" id="1.10.630.10:FF:000008">
    <property type="entry name" value="Cytochrome P450 71D8"/>
    <property type="match status" value="1"/>
</dbReference>
<dbReference type="SUPFAM" id="SSF48264">
    <property type="entry name" value="Cytochrome P450"/>
    <property type="match status" value="1"/>
</dbReference>
<evidence type="ECO:0000256" key="2">
    <source>
        <dbReference type="ARBA" id="ARBA00010617"/>
    </source>
</evidence>
<dbReference type="GO" id="GO:0005506">
    <property type="term" value="F:iron ion binding"/>
    <property type="evidence" value="ECO:0007669"/>
    <property type="project" value="InterPro"/>
</dbReference>
<evidence type="ECO:0000256" key="3">
    <source>
        <dbReference type="ARBA" id="ARBA00022617"/>
    </source>
</evidence>
<dbReference type="PANTHER" id="PTHR47955:SF8">
    <property type="entry name" value="CYTOCHROME P450 71D11-LIKE"/>
    <property type="match status" value="1"/>
</dbReference>
<dbReference type="AlphaFoldDB" id="A0A977LGW9"/>
<dbReference type="InterPro" id="IPR002401">
    <property type="entry name" value="Cyt_P450_E_grp-I"/>
</dbReference>
<proteinExistence type="evidence at transcript level"/>
<evidence type="ECO:0000256" key="9">
    <source>
        <dbReference type="RuleBase" id="RU000461"/>
    </source>
</evidence>
<dbReference type="InterPro" id="IPR036396">
    <property type="entry name" value="Cyt_P450_sf"/>
</dbReference>
<feature type="binding site" description="axial binding residue" evidence="8">
    <location>
        <position position="447"/>
    </location>
    <ligand>
        <name>heme</name>
        <dbReference type="ChEBI" id="CHEBI:30413"/>
    </ligand>
    <ligandPart>
        <name>Fe</name>
        <dbReference type="ChEBI" id="CHEBI:18248"/>
    </ligandPart>
</feature>
<accession>A0A977LGW9</accession>
<keyword evidence="6 8" id="KW-0408">Iron</keyword>
<dbReference type="PRINTS" id="PR00463">
    <property type="entry name" value="EP450I"/>
</dbReference>
<dbReference type="InterPro" id="IPR001128">
    <property type="entry name" value="Cyt_P450"/>
</dbReference>
<dbReference type="GO" id="GO:0016705">
    <property type="term" value="F:oxidoreductase activity, acting on paired donors, with incorporation or reduction of molecular oxygen"/>
    <property type="evidence" value="ECO:0007669"/>
    <property type="project" value="InterPro"/>
</dbReference>
<evidence type="ECO:0000256" key="1">
    <source>
        <dbReference type="ARBA" id="ARBA00001971"/>
    </source>
</evidence>
<keyword evidence="5 9" id="KW-0560">Oxidoreductase</keyword>
<dbReference type="InterPro" id="IPR017972">
    <property type="entry name" value="Cyt_P450_CS"/>
</dbReference>
<evidence type="ECO:0000313" key="10">
    <source>
        <dbReference type="EMBL" id="UXF47969.1"/>
    </source>
</evidence>
<evidence type="ECO:0000256" key="6">
    <source>
        <dbReference type="ARBA" id="ARBA00023004"/>
    </source>
</evidence>